<dbReference type="SUPFAM" id="SSF52283">
    <property type="entry name" value="Formate/glycerate dehydrogenase catalytic domain-like"/>
    <property type="match status" value="1"/>
</dbReference>
<keyword evidence="8" id="KW-1185">Reference proteome</keyword>
<dbReference type="Proteomes" id="UP001595886">
    <property type="component" value="Unassembled WGS sequence"/>
</dbReference>
<dbReference type="EC" id="1.1.1.-" evidence="7"/>
<keyword evidence="2 4" id="KW-0560">Oxidoreductase</keyword>
<dbReference type="Gene3D" id="3.40.50.720">
    <property type="entry name" value="NAD(P)-binding Rossmann-like Domain"/>
    <property type="match status" value="2"/>
</dbReference>
<comment type="caution">
    <text evidence="7">The sequence shown here is derived from an EMBL/GenBank/DDBJ whole genome shotgun (WGS) entry which is preliminary data.</text>
</comment>
<evidence type="ECO:0000256" key="3">
    <source>
        <dbReference type="ARBA" id="ARBA00023027"/>
    </source>
</evidence>
<protein>
    <submittedName>
        <fullName evidence="7">2-hydroxyacid dehydrogenase</fullName>
        <ecNumber evidence="7">1.1.1.-</ecNumber>
    </submittedName>
</protein>
<dbReference type="PROSITE" id="PS00065">
    <property type="entry name" value="D_2_HYDROXYACID_DH_1"/>
    <property type="match status" value="1"/>
</dbReference>
<evidence type="ECO:0000313" key="8">
    <source>
        <dbReference type="Proteomes" id="UP001595886"/>
    </source>
</evidence>
<dbReference type="EMBL" id="JBHSHD010000007">
    <property type="protein sequence ID" value="MFC4820688.1"/>
    <property type="molecule type" value="Genomic_DNA"/>
</dbReference>
<dbReference type="InterPro" id="IPR036291">
    <property type="entry name" value="NAD(P)-bd_dom_sf"/>
</dbReference>
<proteinExistence type="inferred from homology"/>
<dbReference type="Pfam" id="PF00389">
    <property type="entry name" value="2-Hacid_dh"/>
    <property type="match status" value="1"/>
</dbReference>
<accession>A0ABV9QTI5</accession>
<feature type="domain" description="D-isomer specific 2-hydroxyacid dehydrogenase NAD-binding" evidence="6">
    <location>
        <begin position="115"/>
        <end position="292"/>
    </location>
</feature>
<dbReference type="Pfam" id="PF02826">
    <property type="entry name" value="2-Hacid_dh_C"/>
    <property type="match status" value="1"/>
</dbReference>
<dbReference type="SUPFAM" id="SSF51735">
    <property type="entry name" value="NAD(P)-binding Rossmann-fold domains"/>
    <property type="match status" value="1"/>
</dbReference>
<keyword evidence="3" id="KW-0520">NAD</keyword>
<evidence type="ECO:0000259" key="6">
    <source>
        <dbReference type="Pfam" id="PF02826"/>
    </source>
</evidence>
<feature type="domain" description="D-isomer specific 2-hydroxyacid dehydrogenase catalytic" evidence="5">
    <location>
        <begin position="12"/>
        <end position="317"/>
    </location>
</feature>
<evidence type="ECO:0000256" key="2">
    <source>
        <dbReference type="ARBA" id="ARBA00023002"/>
    </source>
</evidence>
<dbReference type="InterPro" id="IPR050223">
    <property type="entry name" value="D-isomer_2-hydroxyacid_DH"/>
</dbReference>
<dbReference type="PANTHER" id="PTHR10996:SF283">
    <property type="entry name" value="GLYOXYLATE_HYDROXYPYRUVATE REDUCTASE B"/>
    <property type="match status" value="1"/>
</dbReference>
<name>A0ABV9QTI5_9GAMM</name>
<evidence type="ECO:0000313" key="7">
    <source>
        <dbReference type="EMBL" id="MFC4820688.1"/>
    </source>
</evidence>
<dbReference type="PROSITE" id="PS00671">
    <property type="entry name" value="D_2_HYDROXYACID_DH_3"/>
    <property type="match status" value="1"/>
</dbReference>
<dbReference type="RefSeq" id="WP_380020610.1">
    <property type="nucleotide sequence ID" value="NZ_JBHSHD010000007.1"/>
</dbReference>
<dbReference type="InterPro" id="IPR029752">
    <property type="entry name" value="D-isomer_DH_CS1"/>
</dbReference>
<comment type="similarity">
    <text evidence="1 4">Belongs to the D-isomer specific 2-hydroxyacid dehydrogenase family.</text>
</comment>
<sequence length="337" mass="36258">MSSPHHRPRVWVSRPLFDDILDRLREHADVDVEDDDRDWTREQMAQRLRDKAGAILGVADPVDASVLAHAPLLRAVANRGVGYNNLDLAALSAAGVVATNTPGVLDETTADFAWALMLATARRVTEAERYLRAGQWKGMSFHILLGGDVHGRTLGILGMGRIGQAIARRAVGFRMPVIYHNRSRLDDAIERDCGARYVDRDTLLREADFLVLTVPMTAQTRHIVGTAELALMKRDAFLINIARGGVVDDAALVAALAQGRIAGAGLDVFEREPAVPPEMLALDNVVLTPHIASASLATRRAMAAMAVDNLIAALGYGPNAGHPPNVLNADSSLARGG</sequence>
<evidence type="ECO:0000259" key="5">
    <source>
        <dbReference type="Pfam" id="PF00389"/>
    </source>
</evidence>
<organism evidence="7 8">
    <name type="scientific">Dokdonella ginsengisoli</name>
    <dbReference type="NCBI Taxonomy" id="363846"/>
    <lineage>
        <taxon>Bacteria</taxon>
        <taxon>Pseudomonadati</taxon>
        <taxon>Pseudomonadota</taxon>
        <taxon>Gammaproteobacteria</taxon>
        <taxon>Lysobacterales</taxon>
        <taxon>Rhodanobacteraceae</taxon>
        <taxon>Dokdonella</taxon>
    </lineage>
</organism>
<gene>
    <name evidence="7" type="ORF">ACFO6Q_10150</name>
</gene>
<dbReference type="InterPro" id="IPR006139">
    <property type="entry name" value="D-isomer_2_OHA_DH_cat_dom"/>
</dbReference>
<dbReference type="InterPro" id="IPR029753">
    <property type="entry name" value="D-isomer_DH_CS"/>
</dbReference>
<evidence type="ECO:0000256" key="1">
    <source>
        <dbReference type="ARBA" id="ARBA00005854"/>
    </source>
</evidence>
<dbReference type="CDD" id="cd05301">
    <property type="entry name" value="GDH"/>
    <property type="match status" value="1"/>
</dbReference>
<dbReference type="PANTHER" id="PTHR10996">
    <property type="entry name" value="2-HYDROXYACID DEHYDROGENASE-RELATED"/>
    <property type="match status" value="1"/>
</dbReference>
<dbReference type="GO" id="GO:0016491">
    <property type="term" value="F:oxidoreductase activity"/>
    <property type="evidence" value="ECO:0007669"/>
    <property type="project" value="UniProtKB-KW"/>
</dbReference>
<dbReference type="InterPro" id="IPR006140">
    <property type="entry name" value="D-isomer_DH_NAD-bd"/>
</dbReference>
<reference evidence="8" key="1">
    <citation type="journal article" date="2019" name="Int. J. Syst. Evol. Microbiol.">
        <title>The Global Catalogue of Microorganisms (GCM) 10K type strain sequencing project: providing services to taxonomists for standard genome sequencing and annotation.</title>
        <authorList>
            <consortium name="The Broad Institute Genomics Platform"/>
            <consortium name="The Broad Institute Genome Sequencing Center for Infectious Disease"/>
            <person name="Wu L."/>
            <person name="Ma J."/>
        </authorList>
    </citation>
    <scope>NUCLEOTIDE SEQUENCE [LARGE SCALE GENOMIC DNA]</scope>
    <source>
        <strain evidence="8">CCUG 30340</strain>
    </source>
</reference>
<evidence type="ECO:0000256" key="4">
    <source>
        <dbReference type="RuleBase" id="RU003719"/>
    </source>
</evidence>